<comment type="function">
    <text evidence="7">Involved in DNA repair and RecF pathway recombination.</text>
</comment>
<evidence type="ECO:0000256" key="4">
    <source>
        <dbReference type="ARBA" id="ARBA00023172"/>
    </source>
</evidence>
<dbReference type="Gene3D" id="2.40.50.140">
    <property type="entry name" value="Nucleic acid-binding proteins"/>
    <property type="match status" value="1"/>
</dbReference>
<dbReference type="Pfam" id="PF02565">
    <property type="entry name" value="RecO_C"/>
    <property type="match status" value="1"/>
</dbReference>
<proteinExistence type="inferred from homology"/>
<dbReference type="PANTHER" id="PTHR33991">
    <property type="entry name" value="DNA REPAIR PROTEIN RECO"/>
    <property type="match status" value="1"/>
</dbReference>
<dbReference type="Gene3D" id="6.20.220.20">
    <property type="entry name" value="Recombination protein O, zinc-binding domain"/>
    <property type="match status" value="1"/>
</dbReference>
<dbReference type="OrthoDB" id="9780797at2"/>
<organism evidence="9 10">
    <name type="scientific">Desulfobaculum bizertense DSM 18034</name>
    <dbReference type="NCBI Taxonomy" id="1121442"/>
    <lineage>
        <taxon>Bacteria</taxon>
        <taxon>Pseudomonadati</taxon>
        <taxon>Thermodesulfobacteriota</taxon>
        <taxon>Desulfovibrionia</taxon>
        <taxon>Desulfovibrionales</taxon>
        <taxon>Desulfovibrionaceae</taxon>
        <taxon>Desulfobaculum</taxon>
    </lineage>
</organism>
<dbReference type="GO" id="GO:0006310">
    <property type="term" value="P:DNA recombination"/>
    <property type="evidence" value="ECO:0007669"/>
    <property type="project" value="UniProtKB-UniRule"/>
</dbReference>
<gene>
    <name evidence="7" type="primary">recO</name>
    <name evidence="9" type="ORF">SAMN02745702_01528</name>
</gene>
<dbReference type="InterPro" id="IPR003717">
    <property type="entry name" value="RecO"/>
</dbReference>
<dbReference type="NCBIfam" id="TIGR00613">
    <property type="entry name" value="reco"/>
    <property type="match status" value="1"/>
</dbReference>
<keyword evidence="5 7" id="KW-0234">DNA repair</keyword>
<dbReference type="InterPro" id="IPR012340">
    <property type="entry name" value="NA-bd_OB-fold"/>
</dbReference>
<protein>
    <recommendedName>
        <fullName evidence="2 7">DNA repair protein RecO</fullName>
    </recommendedName>
    <alternativeName>
        <fullName evidence="6 7">Recombination protein O</fullName>
    </alternativeName>
</protein>
<dbReference type="EMBL" id="FUYA01000004">
    <property type="protein sequence ID" value="SKA71648.1"/>
    <property type="molecule type" value="Genomic_DNA"/>
</dbReference>
<dbReference type="Pfam" id="PF11967">
    <property type="entry name" value="RecO_N"/>
    <property type="match status" value="1"/>
</dbReference>
<feature type="domain" description="DNA replication/recombination mediator RecO N-terminal" evidence="8">
    <location>
        <begin position="1"/>
        <end position="69"/>
    </location>
</feature>
<dbReference type="InterPro" id="IPR037278">
    <property type="entry name" value="ARFGAP/RecO"/>
</dbReference>
<dbReference type="SUPFAM" id="SSF50249">
    <property type="entry name" value="Nucleic acid-binding proteins"/>
    <property type="match status" value="1"/>
</dbReference>
<evidence type="ECO:0000259" key="8">
    <source>
        <dbReference type="Pfam" id="PF11967"/>
    </source>
</evidence>
<evidence type="ECO:0000313" key="9">
    <source>
        <dbReference type="EMBL" id="SKA71648.1"/>
    </source>
</evidence>
<dbReference type="Proteomes" id="UP000189733">
    <property type="component" value="Unassembled WGS sequence"/>
</dbReference>
<dbReference type="SUPFAM" id="SSF57863">
    <property type="entry name" value="ArfGap/RecO-like zinc finger"/>
    <property type="match status" value="1"/>
</dbReference>
<dbReference type="RefSeq" id="WP_078684808.1">
    <property type="nucleotide sequence ID" value="NZ_FUYA01000004.1"/>
</dbReference>
<dbReference type="GO" id="GO:0006302">
    <property type="term" value="P:double-strand break repair"/>
    <property type="evidence" value="ECO:0007669"/>
    <property type="project" value="TreeGrafter"/>
</dbReference>
<dbReference type="InterPro" id="IPR042242">
    <property type="entry name" value="RecO_C"/>
</dbReference>
<accession>A0A1T4W3J8</accession>
<dbReference type="Gene3D" id="1.20.1440.120">
    <property type="entry name" value="Recombination protein O, C-terminal domain"/>
    <property type="match status" value="1"/>
</dbReference>
<dbReference type="PANTHER" id="PTHR33991:SF1">
    <property type="entry name" value="DNA REPAIR PROTEIN RECO"/>
    <property type="match status" value="1"/>
</dbReference>
<keyword evidence="4 7" id="KW-0233">DNA recombination</keyword>
<dbReference type="STRING" id="1121442.SAMN02745702_01528"/>
<dbReference type="HAMAP" id="MF_00201">
    <property type="entry name" value="RecO"/>
    <property type="match status" value="1"/>
</dbReference>
<evidence type="ECO:0000256" key="1">
    <source>
        <dbReference type="ARBA" id="ARBA00007452"/>
    </source>
</evidence>
<evidence type="ECO:0000256" key="6">
    <source>
        <dbReference type="ARBA" id="ARBA00033409"/>
    </source>
</evidence>
<dbReference type="AlphaFoldDB" id="A0A1T4W3J8"/>
<keyword evidence="10" id="KW-1185">Reference proteome</keyword>
<reference evidence="9 10" key="1">
    <citation type="submission" date="2017-02" db="EMBL/GenBank/DDBJ databases">
        <authorList>
            <person name="Peterson S.W."/>
        </authorList>
    </citation>
    <scope>NUCLEOTIDE SEQUENCE [LARGE SCALE GENOMIC DNA]</scope>
    <source>
        <strain evidence="9 10">DSM 18034</strain>
    </source>
</reference>
<evidence type="ECO:0000256" key="2">
    <source>
        <dbReference type="ARBA" id="ARBA00021310"/>
    </source>
</evidence>
<evidence type="ECO:0000256" key="5">
    <source>
        <dbReference type="ARBA" id="ARBA00023204"/>
    </source>
</evidence>
<evidence type="ECO:0000256" key="3">
    <source>
        <dbReference type="ARBA" id="ARBA00022763"/>
    </source>
</evidence>
<evidence type="ECO:0000256" key="7">
    <source>
        <dbReference type="HAMAP-Rule" id="MF_00201"/>
    </source>
</evidence>
<dbReference type="InterPro" id="IPR022572">
    <property type="entry name" value="DNA_rep/recomb_RecO_N"/>
</dbReference>
<comment type="similarity">
    <text evidence="1 7">Belongs to the RecO family.</text>
</comment>
<sequence>MQDFIDKALILRVGRFREADLWLRLFTPQRGLLTAFAFGGSRSRRRFVGCLDALNVVSFLFQPNKTGTYLALGEGNLLKGRRGLRKSSKRLGFAANCVKFFEAVHVEPEESEKSFVLLDQALDTIESEDRISPLFPMLFRLRTAFEQGYGPSLDTCSQCGKVLKTAVAPTLFVEEGRILCGECSSAGGRRVPLNGRVLSILEHVCRNTPEAWCSLELAGEDRRIIYDAVDSLVRWHLGLKWEDGRFLRT</sequence>
<name>A0A1T4W3J8_9BACT</name>
<evidence type="ECO:0000313" key="10">
    <source>
        <dbReference type="Proteomes" id="UP000189733"/>
    </source>
</evidence>
<keyword evidence="3 7" id="KW-0227">DNA damage</keyword>
<dbReference type="GO" id="GO:0043590">
    <property type="term" value="C:bacterial nucleoid"/>
    <property type="evidence" value="ECO:0007669"/>
    <property type="project" value="TreeGrafter"/>
</dbReference>